<keyword evidence="2 7" id="KW-0813">Transport</keyword>
<proteinExistence type="inferred from homology"/>
<gene>
    <name evidence="9" type="ORF">L1F29_05425</name>
</gene>
<evidence type="ECO:0000313" key="9">
    <source>
        <dbReference type="EMBL" id="UVI31285.1"/>
    </source>
</evidence>
<dbReference type="Gene3D" id="1.10.3720.10">
    <property type="entry name" value="MetI-like"/>
    <property type="match status" value="1"/>
</dbReference>
<evidence type="ECO:0000259" key="8">
    <source>
        <dbReference type="PROSITE" id="PS50928"/>
    </source>
</evidence>
<sequence length="317" mass="35380">MQENIPSKQLHYRKGGPSLNKPGRLLSRALNKVLQNPYVLIAPAVILASLFSVYPILFAVKVSFMNWDVVTGEQSFAGLDNYRSIFADPDAIQVLKNTLIYAFFTVCFGLVFAVAIGILLQKSTFLTNLVQSVIFTPHIVSFVSVTIMWMWLLDPQMGIVNYLLKMLGFEPQLWMMGPKTSLLSIVIVSIWKGIGFSAMLVIAGLQGIPKYIYEAAKLDRSGRWSTLFRITIPLLSPTLFFMLITSTIGAFSSFDVVNLMTGGGPQGSSNLIVHWIYQIGFLKFQLGKAMAASVLFLILIGFISLMNFMFFSKKVHY</sequence>
<dbReference type="CDD" id="cd06261">
    <property type="entry name" value="TM_PBP2"/>
    <property type="match status" value="1"/>
</dbReference>
<dbReference type="PROSITE" id="PS50928">
    <property type="entry name" value="ABC_TM1"/>
    <property type="match status" value="1"/>
</dbReference>
<protein>
    <submittedName>
        <fullName evidence="9">Sugar ABC transporter permease</fullName>
    </submittedName>
</protein>
<keyword evidence="5 7" id="KW-1133">Transmembrane helix</keyword>
<dbReference type="InterPro" id="IPR051393">
    <property type="entry name" value="ABC_transporter_permease"/>
</dbReference>
<evidence type="ECO:0000256" key="6">
    <source>
        <dbReference type="ARBA" id="ARBA00023136"/>
    </source>
</evidence>
<dbReference type="EMBL" id="CP091430">
    <property type="protein sequence ID" value="UVI31285.1"/>
    <property type="molecule type" value="Genomic_DNA"/>
</dbReference>
<dbReference type="SUPFAM" id="SSF161098">
    <property type="entry name" value="MetI-like"/>
    <property type="match status" value="1"/>
</dbReference>
<keyword evidence="10" id="KW-1185">Reference proteome</keyword>
<comment type="similarity">
    <text evidence="7">Belongs to the binding-protein-dependent transport system permease family.</text>
</comment>
<dbReference type="InterPro" id="IPR000515">
    <property type="entry name" value="MetI-like"/>
</dbReference>
<accession>A0ABY5SEZ1</accession>
<evidence type="ECO:0000256" key="7">
    <source>
        <dbReference type="RuleBase" id="RU363032"/>
    </source>
</evidence>
<keyword evidence="4 7" id="KW-0812">Transmembrane</keyword>
<feature type="transmembrane region" description="Helical" evidence="7">
    <location>
        <begin position="226"/>
        <end position="251"/>
    </location>
</feature>
<dbReference type="Proteomes" id="UP001057877">
    <property type="component" value="Chromosome"/>
</dbReference>
<feature type="transmembrane region" description="Helical" evidence="7">
    <location>
        <begin position="38"/>
        <end position="60"/>
    </location>
</feature>
<feature type="transmembrane region" description="Helical" evidence="7">
    <location>
        <begin position="182"/>
        <end position="205"/>
    </location>
</feature>
<reference evidence="9" key="1">
    <citation type="submission" date="2022-01" db="EMBL/GenBank/DDBJ databases">
        <title>Paenibacillus spongiae sp. nov., isolated from marine sponge.</title>
        <authorList>
            <person name="Li Z."/>
            <person name="Zhang M."/>
        </authorList>
    </citation>
    <scope>NUCLEOTIDE SEQUENCE</scope>
    <source>
        <strain evidence="9">PHS-Z3</strain>
    </source>
</reference>
<organism evidence="9 10">
    <name type="scientific">Paenibacillus spongiae</name>
    <dbReference type="NCBI Taxonomy" id="2909671"/>
    <lineage>
        <taxon>Bacteria</taxon>
        <taxon>Bacillati</taxon>
        <taxon>Bacillota</taxon>
        <taxon>Bacilli</taxon>
        <taxon>Bacillales</taxon>
        <taxon>Paenibacillaceae</taxon>
        <taxon>Paenibacillus</taxon>
    </lineage>
</organism>
<name>A0ABY5SEZ1_9BACL</name>
<dbReference type="RefSeq" id="WP_258387349.1">
    <property type="nucleotide sequence ID" value="NZ_CP091430.1"/>
</dbReference>
<feature type="transmembrane region" description="Helical" evidence="7">
    <location>
        <begin position="99"/>
        <end position="120"/>
    </location>
</feature>
<keyword evidence="6 7" id="KW-0472">Membrane</keyword>
<evidence type="ECO:0000256" key="4">
    <source>
        <dbReference type="ARBA" id="ARBA00022692"/>
    </source>
</evidence>
<dbReference type="PANTHER" id="PTHR30193:SF37">
    <property type="entry name" value="INNER MEMBRANE ABC TRANSPORTER PERMEASE PROTEIN YCJO"/>
    <property type="match status" value="1"/>
</dbReference>
<dbReference type="InterPro" id="IPR035906">
    <property type="entry name" value="MetI-like_sf"/>
</dbReference>
<comment type="subcellular location">
    <subcellularLocation>
        <location evidence="1 7">Cell membrane</location>
        <topology evidence="1 7">Multi-pass membrane protein</topology>
    </subcellularLocation>
</comment>
<evidence type="ECO:0000256" key="3">
    <source>
        <dbReference type="ARBA" id="ARBA00022475"/>
    </source>
</evidence>
<dbReference type="Pfam" id="PF00528">
    <property type="entry name" value="BPD_transp_1"/>
    <property type="match status" value="1"/>
</dbReference>
<feature type="transmembrane region" description="Helical" evidence="7">
    <location>
        <begin position="290"/>
        <end position="311"/>
    </location>
</feature>
<evidence type="ECO:0000256" key="2">
    <source>
        <dbReference type="ARBA" id="ARBA00022448"/>
    </source>
</evidence>
<evidence type="ECO:0000256" key="1">
    <source>
        <dbReference type="ARBA" id="ARBA00004651"/>
    </source>
</evidence>
<dbReference type="PANTHER" id="PTHR30193">
    <property type="entry name" value="ABC TRANSPORTER PERMEASE PROTEIN"/>
    <property type="match status" value="1"/>
</dbReference>
<feature type="transmembrane region" description="Helical" evidence="7">
    <location>
        <begin position="132"/>
        <end position="152"/>
    </location>
</feature>
<evidence type="ECO:0000313" key="10">
    <source>
        <dbReference type="Proteomes" id="UP001057877"/>
    </source>
</evidence>
<feature type="domain" description="ABC transmembrane type-1" evidence="8">
    <location>
        <begin position="95"/>
        <end position="307"/>
    </location>
</feature>
<keyword evidence="3" id="KW-1003">Cell membrane</keyword>
<evidence type="ECO:0000256" key="5">
    <source>
        <dbReference type="ARBA" id="ARBA00022989"/>
    </source>
</evidence>